<evidence type="ECO:0000256" key="4">
    <source>
        <dbReference type="ARBA" id="ARBA00022525"/>
    </source>
</evidence>
<evidence type="ECO:0000256" key="7">
    <source>
        <dbReference type="RuleBase" id="RU365009"/>
    </source>
</evidence>
<organism evidence="8 9">
    <name type="scientific">Mycena pura</name>
    <dbReference type="NCBI Taxonomy" id="153505"/>
    <lineage>
        <taxon>Eukaryota</taxon>
        <taxon>Fungi</taxon>
        <taxon>Dikarya</taxon>
        <taxon>Basidiomycota</taxon>
        <taxon>Agaricomycotina</taxon>
        <taxon>Agaricomycetes</taxon>
        <taxon>Agaricomycetidae</taxon>
        <taxon>Agaricales</taxon>
        <taxon>Marasmiineae</taxon>
        <taxon>Mycenaceae</taxon>
        <taxon>Mycena</taxon>
    </lineage>
</organism>
<dbReference type="EMBL" id="JARJCW010000043">
    <property type="protein sequence ID" value="KAJ7205399.1"/>
    <property type="molecule type" value="Genomic_DNA"/>
</dbReference>
<comment type="similarity">
    <text evidence="2 7">Belongs to the fungal hydrophobin family.</text>
</comment>
<feature type="signal peptide" evidence="7">
    <location>
        <begin position="1"/>
        <end position="21"/>
    </location>
</feature>
<proteinExistence type="inferred from homology"/>
<dbReference type="AlphaFoldDB" id="A0AAD6V7X7"/>
<name>A0AAD6V7X7_9AGAR</name>
<protein>
    <recommendedName>
        <fullName evidence="7">Hydrophobin</fullName>
    </recommendedName>
</protein>
<sequence>MMFPKLSLLATSLMVYTQTLAVANYPAPPPNTANQCCAFVSTSSNIVISTLATLLGASLTGVLNNIGFGCTAINILSNECSATAVNCDSTQIGTGGLINIGCIPITI</sequence>
<reference evidence="8" key="1">
    <citation type="submission" date="2023-03" db="EMBL/GenBank/DDBJ databases">
        <title>Massive genome expansion in bonnet fungi (Mycena s.s.) driven by repeated elements and novel gene families across ecological guilds.</title>
        <authorList>
            <consortium name="Lawrence Berkeley National Laboratory"/>
            <person name="Harder C.B."/>
            <person name="Miyauchi S."/>
            <person name="Viragh M."/>
            <person name="Kuo A."/>
            <person name="Thoen E."/>
            <person name="Andreopoulos B."/>
            <person name="Lu D."/>
            <person name="Skrede I."/>
            <person name="Drula E."/>
            <person name="Henrissat B."/>
            <person name="Morin E."/>
            <person name="Kohler A."/>
            <person name="Barry K."/>
            <person name="LaButti K."/>
            <person name="Morin E."/>
            <person name="Salamov A."/>
            <person name="Lipzen A."/>
            <person name="Mereny Z."/>
            <person name="Hegedus B."/>
            <person name="Baldrian P."/>
            <person name="Stursova M."/>
            <person name="Weitz H."/>
            <person name="Taylor A."/>
            <person name="Grigoriev I.V."/>
            <person name="Nagy L.G."/>
            <person name="Martin F."/>
            <person name="Kauserud H."/>
        </authorList>
    </citation>
    <scope>NUCLEOTIDE SEQUENCE</scope>
    <source>
        <strain evidence="8">9144</strain>
    </source>
</reference>
<comment type="subcellular location">
    <subcellularLocation>
        <location evidence="1 7">Secreted</location>
        <location evidence="1 7">Cell wall</location>
    </subcellularLocation>
</comment>
<keyword evidence="7" id="KW-0732">Signal</keyword>
<dbReference type="GO" id="GO:0009277">
    <property type="term" value="C:fungal-type cell wall"/>
    <property type="evidence" value="ECO:0007669"/>
    <property type="project" value="InterPro"/>
</dbReference>
<accession>A0AAD6V7X7</accession>
<keyword evidence="4 7" id="KW-0964">Secreted</keyword>
<evidence type="ECO:0000313" key="9">
    <source>
        <dbReference type="Proteomes" id="UP001219525"/>
    </source>
</evidence>
<feature type="chain" id="PRO_5041767303" description="Hydrophobin" evidence="7">
    <location>
        <begin position="22"/>
        <end position="107"/>
    </location>
</feature>
<gene>
    <name evidence="8" type="ORF">GGX14DRAFT_397541</name>
</gene>
<evidence type="ECO:0000256" key="3">
    <source>
        <dbReference type="ARBA" id="ARBA00022512"/>
    </source>
</evidence>
<comment type="caution">
    <text evidence="8">The sequence shown here is derived from an EMBL/GenBank/DDBJ whole genome shotgun (WGS) entry which is preliminary data.</text>
</comment>
<dbReference type="GO" id="GO:0005199">
    <property type="term" value="F:structural constituent of cell wall"/>
    <property type="evidence" value="ECO:0007669"/>
    <property type="project" value="InterPro"/>
</dbReference>
<evidence type="ECO:0000256" key="5">
    <source>
        <dbReference type="ARBA" id="ARBA00023157"/>
    </source>
</evidence>
<evidence type="ECO:0000313" key="8">
    <source>
        <dbReference type="EMBL" id="KAJ7205399.1"/>
    </source>
</evidence>
<comment type="subunit">
    <text evidence="6">Self-assembles to form functional amyloid fibrils called rodlets. Self-assembly into fibrillar rodlets occurs spontaneously at hydrophobic:hydrophilic interfaces and the rodlets further associate laterally to form amphipathic monolayers.</text>
</comment>
<dbReference type="Proteomes" id="UP001219525">
    <property type="component" value="Unassembled WGS sequence"/>
</dbReference>
<evidence type="ECO:0000256" key="1">
    <source>
        <dbReference type="ARBA" id="ARBA00004191"/>
    </source>
</evidence>
<dbReference type="InterPro" id="IPR001338">
    <property type="entry name" value="Class_I_Hydrophobin"/>
</dbReference>
<dbReference type="CDD" id="cd23507">
    <property type="entry name" value="hydrophobin_I"/>
    <property type="match status" value="1"/>
</dbReference>
<dbReference type="Pfam" id="PF01185">
    <property type="entry name" value="Hydrophobin"/>
    <property type="match status" value="1"/>
</dbReference>
<evidence type="ECO:0000256" key="2">
    <source>
        <dbReference type="ARBA" id="ARBA00010446"/>
    </source>
</evidence>
<keyword evidence="5 7" id="KW-1015">Disulfide bond</keyword>
<keyword evidence="3 7" id="KW-0134">Cell wall</keyword>
<keyword evidence="9" id="KW-1185">Reference proteome</keyword>
<evidence type="ECO:0000256" key="6">
    <source>
        <dbReference type="ARBA" id="ARBA00093546"/>
    </source>
</evidence>